<evidence type="ECO:0000256" key="1">
    <source>
        <dbReference type="SAM" id="MobiDB-lite"/>
    </source>
</evidence>
<feature type="region of interest" description="Disordered" evidence="1">
    <location>
        <begin position="63"/>
        <end position="83"/>
    </location>
</feature>
<proteinExistence type="predicted"/>
<dbReference type="EMBL" id="JAXCGZ010013965">
    <property type="protein sequence ID" value="KAK7071760.1"/>
    <property type="molecule type" value="Genomic_DNA"/>
</dbReference>
<feature type="non-terminal residue" evidence="2">
    <location>
        <position position="1"/>
    </location>
</feature>
<name>A0AAN8WT24_HALRR</name>
<organism evidence="2 3">
    <name type="scientific">Halocaridina rubra</name>
    <name type="common">Hawaiian red shrimp</name>
    <dbReference type="NCBI Taxonomy" id="373956"/>
    <lineage>
        <taxon>Eukaryota</taxon>
        <taxon>Metazoa</taxon>
        <taxon>Ecdysozoa</taxon>
        <taxon>Arthropoda</taxon>
        <taxon>Crustacea</taxon>
        <taxon>Multicrustacea</taxon>
        <taxon>Malacostraca</taxon>
        <taxon>Eumalacostraca</taxon>
        <taxon>Eucarida</taxon>
        <taxon>Decapoda</taxon>
        <taxon>Pleocyemata</taxon>
        <taxon>Caridea</taxon>
        <taxon>Atyoidea</taxon>
        <taxon>Atyidae</taxon>
        <taxon>Halocaridina</taxon>
    </lineage>
</organism>
<gene>
    <name evidence="2" type="ORF">SK128_024117</name>
</gene>
<sequence>SSNSQLRLFMTLMPGIFSIEVCPLNLHIYINQDMFLYMEHLDILQECPDLKSVEDLTLVRNNNIPRSRHSSSSSDSSHDSRSTLCTKRRLHYAQLPPRTNPRCSPHVVHSPAFRQQLQARIHHERNIRNRRRKSRGGNQDINYMECGEDTNPTRSGVGVRRQENSDTNQEEREHLLLEASHHIFEHRETQMRAIVDKLSLLEQEFRHEQDMIWKEMHRKEERIDNQARKIAELDNANTILSLTISQLHSQ</sequence>
<accession>A0AAN8WT24</accession>
<evidence type="ECO:0000313" key="3">
    <source>
        <dbReference type="Proteomes" id="UP001381693"/>
    </source>
</evidence>
<feature type="compositionally biased region" description="Basic residues" evidence="1">
    <location>
        <begin position="122"/>
        <end position="135"/>
    </location>
</feature>
<dbReference type="AlphaFoldDB" id="A0AAN8WT24"/>
<protein>
    <submittedName>
        <fullName evidence="2">Uncharacterized protein</fullName>
    </submittedName>
</protein>
<reference evidence="2 3" key="1">
    <citation type="submission" date="2023-11" db="EMBL/GenBank/DDBJ databases">
        <title>Halocaridina rubra genome assembly.</title>
        <authorList>
            <person name="Smith C."/>
        </authorList>
    </citation>
    <scope>NUCLEOTIDE SEQUENCE [LARGE SCALE GENOMIC DNA]</scope>
    <source>
        <strain evidence="2">EP-1</strain>
        <tissue evidence="2">Whole</tissue>
    </source>
</reference>
<dbReference type="Proteomes" id="UP001381693">
    <property type="component" value="Unassembled WGS sequence"/>
</dbReference>
<evidence type="ECO:0000313" key="2">
    <source>
        <dbReference type="EMBL" id="KAK7071760.1"/>
    </source>
</evidence>
<comment type="caution">
    <text evidence="2">The sequence shown here is derived from an EMBL/GenBank/DDBJ whole genome shotgun (WGS) entry which is preliminary data.</text>
</comment>
<feature type="region of interest" description="Disordered" evidence="1">
    <location>
        <begin position="122"/>
        <end position="167"/>
    </location>
</feature>
<keyword evidence="3" id="KW-1185">Reference proteome</keyword>